<dbReference type="PANTHER" id="PTHR43201">
    <property type="entry name" value="ACYL-COA SYNTHETASE"/>
    <property type="match status" value="1"/>
</dbReference>
<evidence type="ECO:0008006" key="6">
    <source>
        <dbReference type="Google" id="ProtNLM"/>
    </source>
</evidence>
<dbReference type="PROSITE" id="PS00455">
    <property type="entry name" value="AMP_BINDING"/>
    <property type="match status" value="1"/>
</dbReference>
<reference evidence="4 5" key="1">
    <citation type="journal article" date="2024" name="IMA Fungus">
        <title>IMA Genome - F19 : A genome assembly and annotation guide to empower mycologists, including annotated draft genome sequences of Ceratocystis pirilliformis, Diaporthe australafricana, Fusarium ophioides, Paecilomyces lecythidis, and Sporothrix stenoceras.</title>
        <authorList>
            <person name="Aylward J."/>
            <person name="Wilson A.M."/>
            <person name="Visagie C.M."/>
            <person name="Spraker J."/>
            <person name="Barnes I."/>
            <person name="Buitendag C."/>
            <person name="Ceriani C."/>
            <person name="Del Mar Angel L."/>
            <person name="du Plessis D."/>
            <person name="Fuchs T."/>
            <person name="Gasser K."/>
            <person name="Kramer D."/>
            <person name="Li W."/>
            <person name="Munsamy K."/>
            <person name="Piso A."/>
            <person name="Price J.L."/>
            <person name="Sonnekus B."/>
            <person name="Thomas C."/>
            <person name="van der Nest A."/>
            <person name="van Dijk A."/>
            <person name="van Heerden A."/>
            <person name="van Vuuren N."/>
            <person name="Yilmaz N."/>
            <person name="Duong T.A."/>
            <person name="van der Merwe N.A."/>
            <person name="Wingfield M.J."/>
            <person name="Wingfield B.D."/>
        </authorList>
    </citation>
    <scope>NUCLEOTIDE SEQUENCE [LARGE SCALE GENOMIC DNA]</scope>
    <source>
        <strain evidence="4 5">CMW 12675</strain>
    </source>
</reference>
<evidence type="ECO:0000256" key="1">
    <source>
        <dbReference type="SAM" id="MobiDB-lite"/>
    </source>
</evidence>
<dbReference type="Proteomes" id="UP001583280">
    <property type="component" value="Unassembled WGS sequence"/>
</dbReference>
<dbReference type="Pfam" id="PF00501">
    <property type="entry name" value="AMP-binding"/>
    <property type="match status" value="1"/>
</dbReference>
<keyword evidence="5" id="KW-1185">Reference proteome</keyword>
<evidence type="ECO:0000259" key="2">
    <source>
        <dbReference type="Pfam" id="PF00501"/>
    </source>
</evidence>
<dbReference type="Gene3D" id="3.30.300.30">
    <property type="match status" value="1"/>
</dbReference>
<dbReference type="Gene3D" id="3.40.50.12780">
    <property type="entry name" value="N-terminal domain of ligase-like"/>
    <property type="match status" value="1"/>
</dbReference>
<dbReference type="EMBL" id="JAWDJO010000011">
    <property type="protein sequence ID" value="KAL1900685.1"/>
    <property type="molecule type" value="Genomic_DNA"/>
</dbReference>
<dbReference type="InterPro" id="IPR045851">
    <property type="entry name" value="AMP-bd_C_sf"/>
</dbReference>
<dbReference type="InterPro" id="IPR006910">
    <property type="entry name" value="Rad21_Rec8_N"/>
</dbReference>
<protein>
    <recommendedName>
        <fullName evidence="6">Acyl-CoA synthetase YngI</fullName>
    </recommendedName>
</protein>
<feature type="region of interest" description="Disordered" evidence="1">
    <location>
        <begin position="726"/>
        <end position="757"/>
    </location>
</feature>
<feature type="region of interest" description="Disordered" evidence="1">
    <location>
        <begin position="1052"/>
        <end position="1072"/>
    </location>
</feature>
<feature type="domain" description="Rad21/Rec8-like protein N-terminal" evidence="3">
    <location>
        <begin position="592"/>
        <end position="673"/>
    </location>
</feature>
<feature type="compositionally biased region" description="Basic and acidic residues" evidence="1">
    <location>
        <begin position="997"/>
        <end position="1007"/>
    </location>
</feature>
<gene>
    <name evidence="4" type="ORF">Cpir12675_000819</name>
</gene>
<organism evidence="4 5">
    <name type="scientific">Ceratocystis pirilliformis</name>
    <dbReference type="NCBI Taxonomy" id="259994"/>
    <lineage>
        <taxon>Eukaryota</taxon>
        <taxon>Fungi</taxon>
        <taxon>Dikarya</taxon>
        <taxon>Ascomycota</taxon>
        <taxon>Pezizomycotina</taxon>
        <taxon>Sordariomycetes</taxon>
        <taxon>Hypocreomycetidae</taxon>
        <taxon>Microascales</taxon>
        <taxon>Ceratocystidaceae</taxon>
        <taxon>Ceratocystis</taxon>
    </lineage>
</organism>
<feature type="compositionally biased region" description="Low complexity" evidence="1">
    <location>
        <begin position="729"/>
        <end position="742"/>
    </location>
</feature>
<dbReference type="CDD" id="cd21789">
    <property type="entry name" value="Rad21_Rec8_M_SpRec8p-like"/>
    <property type="match status" value="1"/>
</dbReference>
<sequence length="1245" mass="136006">MRTYTLGRVSSYLYQRSSLLNRGAVRNLHKLSIAHGDTDPPLFETTVPEHFASIVAKYGDRPAVMTRSPEYGLVRPTTRILTYRMLDEESNRLAHSLQHMGVRKGDRVAVSLGNCAEFSALTYAVFKLGAILVPLNPSFNAHQIEAALNHLDTKILIMGAVTDLAYKPTHGRSNIALLQDLISNLYSGQGNTQTCKVLGLEHIVLVDNSGGHPSIGFPSSLTTLTKYEDLLLGSTASVLPDSPLEAHEIANIQYTSGTTSMPKAAMLSHRSILNNGALIANRMGLDPSDRIVVPPPLFHCFGCILGYMATATSGAAILFPSPAFDPLASLRMCIEHDATGLYGVSTMLISILDVLAEGKTVAAPPKGLLKGIVAGSSVPEALMRKIYDTLGLRDLVICYGMTETSPVSCMTAPNDPFEKRTGSVGRAMPHTSVKVVDPCNPSQIVPTGQRGELAVSGYLVMNGYWRDQEKTDQVRVIDDNGVVWMHSGDEAEMDEEGFVKITGRIKDLIIRGGENIYPLEIENCLIQHPKIVDASVVGVPDDKYGESVAAFIIAKLSIKASYQIPKVKEITKEEVKDWVKQKLSSHLVPKHVYWVEELAATVNTKACMSRKSISEVDINLAVKKILDPGAPLALRLQSNLLFGVSRVYNQKCYYVLDDATRMIQKLRLASTTEAQDHLVNPCVVRAPRRQIILEDNPGLLWDPIPIPDFLSHESLLRTSLGPPQGHIFRTSSHMSPTSSTPRSQKRNGSHGSSIFLDISQSPDRNSLMLPLDLGGSPVQKPGTIRIQGDDDLMPLEDLGLDLDFGLDVNPEPIRVNDIETSMFEDLPKHSETKVNKKDCQTDQDGDDLMLDDVPGLIPEETPLPKAEAFTSAEGGKEKVIAISVEGEQSNVPALMRRTRVPNHIGLVDEETRLHMDFIRNMSQNYLDIQEDLTLKKKRRMIARNSKANALKFVFGNGIGHVGSVDSMAHHPLSSAFSGTTFATSILNRIVLLSSDEKSGDKVRRQEKTPNSSNGGDVEAEDARRARTHLSHDIDVISAHDERSRRNTPVVEDHMGSSFAPWARGGSTAPNSAKSARFTHSRLQSPLSGNALQDIEHLSSEVGQTMLDYDLSDVGVMGLGDGVGPPAISGEVTKFREYIHGQVRQHMASVGGSATSLKRSGSGSGRKPMQDEMVWLNFRDFAGPGQVSRGEAARAFLNVLTLATKNECKIRTEYLPAEDNSLLGTHIIEVGFDSVNTHRKKNTGDL</sequence>
<feature type="region of interest" description="Disordered" evidence="1">
    <location>
        <begin position="997"/>
        <end position="1021"/>
    </location>
</feature>
<comment type="caution">
    <text evidence="4">The sequence shown here is derived from an EMBL/GenBank/DDBJ whole genome shotgun (WGS) entry which is preliminary data.</text>
</comment>
<name>A0ABR3ZIZ9_9PEZI</name>
<dbReference type="Pfam" id="PF04825">
    <property type="entry name" value="Rad21_Rec8_N"/>
    <property type="match status" value="1"/>
</dbReference>
<feature type="domain" description="AMP-dependent synthetase/ligase" evidence="2">
    <location>
        <begin position="55"/>
        <end position="465"/>
    </location>
</feature>
<dbReference type="InterPro" id="IPR000873">
    <property type="entry name" value="AMP-dep_synth/lig_dom"/>
</dbReference>
<evidence type="ECO:0000259" key="3">
    <source>
        <dbReference type="Pfam" id="PF04825"/>
    </source>
</evidence>
<evidence type="ECO:0000313" key="5">
    <source>
        <dbReference type="Proteomes" id="UP001583280"/>
    </source>
</evidence>
<proteinExistence type="predicted"/>
<dbReference type="PANTHER" id="PTHR43201:SF30">
    <property type="entry name" value="AMP-DEPENDENT SYNTHETASE_LIGASE DOMAIN-CONTAINING PROTEIN"/>
    <property type="match status" value="1"/>
</dbReference>
<dbReference type="InterPro" id="IPR042099">
    <property type="entry name" value="ANL_N_sf"/>
</dbReference>
<accession>A0ABR3ZIZ9</accession>
<evidence type="ECO:0000313" key="4">
    <source>
        <dbReference type="EMBL" id="KAL1900685.1"/>
    </source>
</evidence>
<dbReference type="InterPro" id="IPR020845">
    <property type="entry name" value="AMP-binding_CS"/>
</dbReference>
<dbReference type="SUPFAM" id="SSF56801">
    <property type="entry name" value="Acetyl-CoA synthetase-like"/>
    <property type="match status" value="1"/>
</dbReference>